<dbReference type="InterPro" id="IPR058532">
    <property type="entry name" value="YjbR/MT2646/Rv2570-like"/>
</dbReference>
<organism evidence="1 2">
    <name type="scientific">Nocardia arthritidis</name>
    <dbReference type="NCBI Taxonomy" id="228602"/>
    <lineage>
        <taxon>Bacteria</taxon>
        <taxon>Bacillati</taxon>
        <taxon>Actinomycetota</taxon>
        <taxon>Actinomycetes</taxon>
        <taxon>Mycobacteriales</taxon>
        <taxon>Nocardiaceae</taxon>
        <taxon>Nocardia</taxon>
    </lineage>
</organism>
<proteinExistence type="predicted"/>
<evidence type="ECO:0000313" key="1">
    <source>
        <dbReference type="EMBL" id="QIS10323.1"/>
    </source>
</evidence>
<dbReference type="EMBL" id="CP046172">
    <property type="protein sequence ID" value="QIS10323.1"/>
    <property type="molecule type" value="Genomic_DNA"/>
</dbReference>
<dbReference type="Proteomes" id="UP000503540">
    <property type="component" value="Chromosome"/>
</dbReference>
<name>A0A6G9YBB6_9NOCA</name>
<dbReference type="Pfam" id="PF04237">
    <property type="entry name" value="YjbR"/>
    <property type="match status" value="1"/>
</dbReference>
<evidence type="ECO:0000313" key="2">
    <source>
        <dbReference type="Proteomes" id="UP000503540"/>
    </source>
</evidence>
<dbReference type="GO" id="GO:0003677">
    <property type="term" value="F:DNA binding"/>
    <property type="evidence" value="ECO:0007669"/>
    <property type="project" value="UniProtKB-KW"/>
</dbReference>
<reference evidence="1 2" key="1">
    <citation type="journal article" date="2019" name="ACS Chem. Biol.">
        <title>Identification and Mobilization of a Cryptic Antibiotic Biosynthesis Gene Locus from a Human-Pathogenic Nocardia Isolate.</title>
        <authorList>
            <person name="Herisse M."/>
            <person name="Ishida K."/>
            <person name="Porter J.L."/>
            <person name="Howden B."/>
            <person name="Hertweck C."/>
            <person name="Stinear T.P."/>
            <person name="Pidot S.J."/>
        </authorList>
    </citation>
    <scope>NUCLEOTIDE SEQUENCE [LARGE SCALE GENOMIC DNA]</scope>
    <source>
        <strain evidence="1 2">AUSMDU00012717</strain>
    </source>
</reference>
<sequence length="131" mass="15144">MDCRGRMVSVRDGIIRGVFTVDDVRRVAKILPRSYEVIVHDRIKFRVGQIVYLAFSRDETVLGFAFPKSERAALVAAEPDKFQLPRPSDLRYNWVECSMAALDEAEMRELVIDAWRMVVPKFLHDHPSTHI</sequence>
<gene>
    <name evidence="1" type="ORF">F5544_12160</name>
</gene>
<dbReference type="AlphaFoldDB" id="A0A6G9YBB6"/>
<accession>A0A6G9YBB6</accession>
<keyword evidence="1" id="KW-0238">DNA-binding</keyword>
<dbReference type="SUPFAM" id="SSF142906">
    <property type="entry name" value="YjbR-like"/>
    <property type="match status" value="1"/>
</dbReference>
<protein>
    <submittedName>
        <fullName evidence="1">MmcQ/YjbR family DNA-binding protein</fullName>
    </submittedName>
</protein>
<dbReference type="InterPro" id="IPR038056">
    <property type="entry name" value="YjbR-like_sf"/>
</dbReference>
<keyword evidence="2" id="KW-1185">Reference proteome</keyword>
<dbReference type="KEGG" id="nah:F5544_12160"/>